<keyword evidence="7" id="KW-0539">Nucleus</keyword>
<keyword evidence="5" id="KW-0811">Translocation</keyword>
<dbReference type="GO" id="GO:0017056">
    <property type="term" value="F:structural constituent of nuclear pore"/>
    <property type="evidence" value="ECO:0007669"/>
    <property type="project" value="InterPro"/>
</dbReference>
<dbReference type="PANTHER" id="PTHR13257">
    <property type="entry name" value="NUCLEOPORIN NUP84-RELATED"/>
    <property type="match status" value="1"/>
</dbReference>
<dbReference type="AlphaFoldDB" id="A0A5J5EPL9"/>
<dbReference type="GO" id="GO:0005643">
    <property type="term" value="C:nuclear pore"/>
    <property type="evidence" value="ECO:0007669"/>
    <property type="project" value="UniProtKB-SubCell"/>
</dbReference>
<evidence type="ECO:0000256" key="1">
    <source>
        <dbReference type="ARBA" id="ARBA00004567"/>
    </source>
</evidence>
<dbReference type="GO" id="GO:0000056">
    <property type="term" value="P:ribosomal small subunit export from nucleus"/>
    <property type="evidence" value="ECO:0007669"/>
    <property type="project" value="InterPro"/>
</dbReference>
<dbReference type="GO" id="GO:0006606">
    <property type="term" value="P:protein import into nucleus"/>
    <property type="evidence" value="ECO:0007669"/>
    <property type="project" value="TreeGrafter"/>
</dbReference>
<reference evidence="9 10" key="1">
    <citation type="submission" date="2019-09" db="EMBL/GenBank/DDBJ databases">
        <title>Draft genome of the ectomycorrhizal ascomycete Sphaerosporella brunnea.</title>
        <authorList>
            <consortium name="DOE Joint Genome Institute"/>
            <person name="Benucci G.M."/>
            <person name="Marozzi G."/>
            <person name="Antonielli L."/>
            <person name="Sanchez S."/>
            <person name="Marco P."/>
            <person name="Wang X."/>
            <person name="Falini L.B."/>
            <person name="Barry K."/>
            <person name="Haridas S."/>
            <person name="Lipzen A."/>
            <person name="Labutti K."/>
            <person name="Grigoriev I.V."/>
            <person name="Murat C."/>
            <person name="Martin F."/>
            <person name="Albertini E."/>
            <person name="Donnini D."/>
            <person name="Bonito G."/>
        </authorList>
    </citation>
    <scope>NUCLEOTIDE SEQUENCE [LARGE SCALE GENOMIC DNA]</scope>
    <source>
        <strain evidence="9 10">Sb_GMNB300</strain>
    </source>
</reference>
<gene>
    <name evidence="9" type="ORF">FN846DRAFT_963615</name>
</gene>
<feature type="region of interest" description="Disordered" evidence="8">
    <location>
        <begin position="570"/>
        <end position="599"/>
    </location>
</feature>
<dbReference type="PANTHER" id="PTHR13257:SF0">
    <property type="entry name" value="NUCLEAR PORE COMPLEX PROTEIN NUP88"/>
    <property type="match status" value="1"/>
</dbReference>
<evidence type="ECO:0000256" key="2">
    <source>
        <dbReference type="ARBA" id="ARBA00022448"/>
    </source>
</evidence>
<evidence type="ECO:0000256" key="4">
    <source>
        <dbReference type="ARBA" id="ARBA00022927"/>
    </source>
</evidence>
<keyword evidence="10" id="KW-1185">Reference proteome</keyword>
<protein>
    <submittedName>
        <fullName evidence="9">Uncharacterized protein</fullName>
    </submittedName>
</protein>
<dbReference type="InterPro" id="IPR037700">
    <property type="entry name" value="NUP88/NUP82"/>
</dbReference>
<dbReference type="GO" id="GO:0006406">
    <property type="term" value="P:mRNA export from nucleus"/>
    <property type="evidence" value="ECO:0007669"/>
    <property type="project" value="TreeGrafter"/>
</dbReference>
<evidence type="ECO:0000256" key="7">
    <source>
        <dbReference type="ARBA" id="ARBA00023242"/>
    </source>
</evidence>
<evidence type="ECO:0000313" key="9">
    <source>
        <dbReference type="EMBL" id="KAA8897462.1"/>
    </source>
</evidence>
<dbReference type="OrthoDB" id="341482at2759"/>
<evidence type="ECO:0000256" key="8">
    <source>
        <dbReference type="SAM" id="MobiDB-lite"/>
    </source>
</evidence>
<proteinExistence type="predicted"/>
<evidence type="ECO:0000256" key="3">
    <source>
        <dbReference type="ARBA" id="ARBA00022816"/>
    </source>
</evidence>
<evidence type="ECO:0000256" key="6">
    <source>
        <dbReference type="ARBA" id="ARBA00023132"/>
    </source>
</evidence>
<keyword evidence="2" id="KW-0813">Transport</keyword>
<keyword evidence="3" id="KW-0509">mRNA transport</keyword>
<accession>A0A5J5EPL9</accession>
<comment type="caution">
    <text evidence="9">The sequence shown here is derived from an EMBL/GenBank/DDBJ whole genome shotgun (WGS) entry which is preliminary data.</text>
</comment>
<evidence type="ECO:0000256" key="5">
    <source>
        <dbReference type="ARBA" id="ARBA00023010"/>
    </source>
</evidence>
<name>A0A5J5EPL9_9PEZI</name>
<dbReference type="GO" id="GO:0000055">
    <property type="term" value="P:ribosomal large subunit export from nucleus"/>
    <property type="evidence" value="ECO:0007669"/>
    <property type="project" value="InterPro"/>
</dbReference>
<keyword evidence="6" id="KW-0906">Nuclear pore complex</keyword>
<dbReference type="EMBL" id="VXIS01000198">
    <property type="protein sequence ID" value="KAA8897462.1"/>
    <property type="molecule type" value="Genomic_DNA"/>
</dbReference>
<sequence length="835" mass="92552">MAKVATNGLPWLSNPSTGYDLFTKPAAHFTPPPATDEPVTPKRLIATRASEIYVGRGNEVRCADLQDLKARHPDIKVEAEGAKKIGHREYKALNLPELDFEVKQLEISPDDLYLAIVGEREVAMCVLPGQGFLKRDAARPAVPYYHRVGKGYHNADTGERIVRALWHPLGAEGASLIVLTADGYIRTYDFTIGNEISFEIPDQTLDLYVLNGKKRHTGGFAADTDEMEPASCCFGSGEQGWRPFTLYILMRSGDIYALSPLVPSRWLPPSGYIHALSLDITAEMEADSDDTRPEDKIVARHQTKWINDVLNQQQNLLDARNSFLSPRGHIPTCFTRPQVVGPSPELQGPFLFEPAPPELNIDDFPAGCDIFHLEAGPVGVIGIIYSHGKLDLCIEPEPITAKWVNKKGKKSEADKPDQLPVIAHFDTKDLQINAGNQSQYTNWPTFTKDPQSTQLWFVNHIGGVTIFSMKPWLSKLASGLEDEESDADLFQLLASCPKTQLQTVIDSSRNPIDGCTVVYEAYIGYILIAGHAAGLSSVEFDEPLAAEAFLPEDIFDSSFTLQAPQRLTGDVLATPRAPRLTPPDLTPKPQQQQPQRALSPAPKLSILQPPYAPSPEFTQQSQLPQLLRGMKDAKKPFQFSSATLTSFKQARDQLKTEFDALMSGAQEMYDRAAAQRLEYNKQLEALHSISSRVAVLKNKNVTARIEAFIERQQKMQQRADALLRKLITESVIGLSDAEKKYQKEINGMMERVAGDATNALGDRIFKVTDLVNDLIPLAHESLEGQEEIEDAVPKEVREGKIKALREMLEKEGGLVAGARKRLEALEIECERSAMA</sequence>
<dbReference type="InParanoid" id="A0A5J5EPL9"/>
<comment type="subcellular location">
    <subcellularLocation>
        <location evidence="1">Nucleus</location>
        <location evidence="1">Nuclear pore complex</location>
    </subcellularLocation>
</comment>
<organism evidence="9 10">
    <name type="scientific">Sphaerosporella brunnea</name>
    <dbReference type="NCBI Taxonomy" id="1250544"/>
    <lineage>
        <taxon>Eukaryota</taxon>
        <taxon>Fungi</taxon>
        <taxon>Dikarya</taxon>
        <taxon>Ascomycota</taxon>
        <taxon>Pezizomycotina</taxon>
        <taxon>Pezizomycetes</taxon>
        <taxon>Pezizales</taxon>
        <taxon>Pyronemataceae</taxon>
        <taxon>Sphaerosporella</taxon>
    </lineage>
</organism>
<dbReference type="Proteomes" id="UP000326924">
    <property type="component" value="Unassembled WGS sequence"/>
</dbReference>
<evidence type="ECO:0000313" key="10">
    <source>
        <dbReference type="Proteomes" id="UP000326924"/>
    </source>
</evidence>
<keyword evidence="4" id="KW-0653">Protein transport</keyword>